<evidence type="ECO:0000256" key="5">
    <source>
        <dbReference type="ARBA" id="ARBA00022989"/>
    </source>
</evidence>
<evidence type="ECO:0000256" key="4">
    <source>
        <dbReference type="ARBA" id="ARBA00022692"/>
    </source>
</evidence>
<keyword evidence="3" id="KW-1003">Cell membrane</keyword>
<evidence type="ECO:0000256" key="1">
    <source>
        <dbReference type="ARBA" id="ARBA00004651"/>
    </source>
</evidence>
<feature type="compositionally biased region" description="Basic and acidic residues" evidence="7">
    <location>
        <begin position="143"/>
        <end position="156"/>
    </location>
</feature>
<dbReference type="PANTHER" id="PTHR34584">
    <property type="entry name" value="NA(+)/H(+) ANTIPORTER SUBUNIT E1"/>
    <property type="match status" value="1"/>
</dbReference>
<accession>A0A1E5QAN3</accession>
<evidence type="ECO:0000256" key="2">
    <source>
        <dbReference type="ARBA" id="ARBA00006228"/>
    </source>
</evidence>
<feature type="compositionally biased region" description="Low complexity" evidence="7">
    <location>
        <begin position="157"/>
        <end position="177"/>
    </location>
</feature>
<reference evidence="9" key="1">
    <citation type="submission" date="2016-07" db="EMBL/GenBank/DDBJ databases">
        <authorList>
            <person name="Florea S."/>
            <person name="Webb J.S."/>
            <person name="Jaromczyk J."/>
            <person name="Schardl C.L."/>
        </authorList>
    </citation>
    <scope>NUCLEOTIDE SEQUENCE [LARGE SCALE GENOMIC DNA]</scope>
    <source>
        <strain evidence="9">MV-1</strain>
    </source>
</reference>
<evidence type="ECO:0000256" key="7">
    <source>
        <dbReference type="SAM" id="MobiDB-lite"/>
    </source>
</evidence>
<feature type="region of interest" description="Disordered" evidence="7">
    <location>
        <begin position="143"/>
        <end position="177"/>
    </location>
</feature>
<dbReference type="EMBL" id="MCGG01000009">
    <property type="protein sequence ID" value="OEJ69045.1"/>
    <property type="molecule type" value="Genomic_DNA"/>
</dbReference>
<dbReference type="GO" id="GO:0008324">
    <property type="term" value="F:monoatomic cation transmembrane transporter activity"/>
    <property type="evidence" value="ECO:0007669"/>
    <property type="project" value="InterPro"/>
</dbReference>
<comment type="subcellular location">
    <subcellularLocation>
        <location evidence="1">Cell membrane</location>
        <topology evidence="1">Multi-pass membrane protein</topology>
    </subcellularLocation>
</comment>
<evidence type="ECO:0000256" key="6">
    <source>
        <dbReference type="ARBA" id="ARBA00023136"/>
    </source>
</evidence>
<dbReference type="InterPro" id="IPR002758">
    <property type="entry name" value="Cation_antiport_E"/>
</dbReference>
<keyword evidence="6" id="KW-0472">Membrane</keyword>
<name>A0A1E5QAN3_9PROT</name>
<proteinExistence type="inferred from homology"/>
<evidence type="ECO:0000313" key="9">
    <source>
        <dbReference type="Proteomes" id="UP000095347"/>
    </source>
</evidence>
<evidence type="ECO:0000256" key="3">
    <source>
        <dbReference type="ARBA" id="ARBA00022475"/>
    </source>
</evidence>
<dbReference type="AlphaFoldDB" id="A0A1E5QAN3"/>
<organism evidence="8 9">
    <name type="scientific">Magnetovibrio blakemorei</name>
    <dbReference type="NCBI Taxonomy" id="28181"/>
    <lineage>
        <taxon>Bacteria</taxon>
        <taxon>Pseudomonadati</taxon>
        <taxon>Pseudomonadota</taxon>
        <taxon>Alphaproteobacteria</taxon>
        <taxon>Rhodospirillales</taxon>
        <taxon>Magnetovibrionaceae</taxon>
        <taxon>Magnetovibrio</taxon>
    </lineage>
</organism>
<protein>
    <recommendedName>
        <fullName evidence="10">Cation transporter</fullName>
    </recommendedName>
</protein>
<comment type="similarity">
    <text evidence="2">Belongs to the CPA3 antiporters (TC 2.A.63) subunit E family.</text>
</comment>
<dbReference type="PANTHER" id="PTHR34584:SF1">
    <property type="entry name" value="NA(+)_H(+) ANTIPORTER SUBUNIT E1"/>
    <property type="match status" value="1"/>
</dbReference>
<keyword evidence="4" id="KW-0812">Transmembrane</keyword>
<keyword evidence="9" id="KW-1185">Reference proteome</keyword>
<dbReference type="STRING" id="28181.BEN30_04865"/>
<dbReference type="Pfam" id="PF01899">
    <property type="entry name" value="MNHE"/>
    <property type="match status" value="1"/>
</dbReference>
<comment type="caution">
    <text evidence="8">The sequence shown here is derived from an EMBL/GenBank/DDBJ whole genome shotgun (WGS) entry which is preliminary data.</text>
</comment>
<evidence type="ECO:0008006" key="10">
    <source>
        <dbReference type="Google" id="ProtNLM"/>
    </source>
</evidence>
<gene>
    <name evidence="8" type="ORF">BEN30_04865</name>
</gene>
<keyword evidence="5" id="KW-1133">Transmembrane helix</keyword>
<dbReference type="GO" id="GO:0005886">
    <property type="term" value="C:plasma membrane"/>
    <property type="evidence" value="ECO:0007669"/>
    <property type="project" value="UniProtKB-SubCell"/>
</dbReference>
<dbReference type="Proteomes" id="UP000095347">
    <property type="component" value="Unassembled WGS sequence"/>
</dbReference>
<sequence length="177" mass="19068">MVVWGLLSGMPEPLLMGLGVASVVLTVWIAHRMDVVDHEGHPIHLGPRALVYFPWLIVEIIKANWDVAKIILSPKMDIHPHIFKTKASQKSDVGLTTYANSITLTPGTVTITMDDDGIFEVHALTYGAREGIETLDMDRRCTAMEGMSKTDDKSDKTPGPTSSGPTTSGPTSSGPAS</sequence>
<evidence type="ECO:0000313" key="8">
    <source>
        <dbReference type="EMBL" id="OEJ69045.1"/>
    </source>
</evidence>